<evidence type="ECO:0000256" key="1">
    <source>
        <dbReference type="SAM" id="MobiDB-lite"/>
    </source>
</evidence>
<proteinExistence type="predicted"/>
<evidence type="ECO:0000313" key="3">
    <source>
        <dbReference type="Proteomes" id="UP000465241"/>
    </source>
</evidence>
<evidence type="ECO:0000313" key="2">
    <source>
        <dbReference type="EMBL" id="GFG56500.1"/>
    </source>
</evidence>
<comment type="caution">
    <text evidence="2">The sequence shown here is derived from an EMBL/GenBank/DDBJ whole genome shotgun (WGS) entry which is preliminary data.</text>
</comment>
<accession>A0A7I9WGR7</accession>
<protein>
    <submittedName>
        <fullName evidence="2">Uncharacterized protein</fullName>
    </submittedName>
</protein>
<sequence length="83" mass="8589">MAGGVSGGRDQGEAGSDDVGDVDDIGQSGIEDGLDRLQVHIDLSLVKVLRRRVSSLLGAAPSMSVTGFSACADQWVSSWAAKR</sequence>
<feature type="compositionally biased region" description="Acidic residues" evidence="1">
    <location>
        <begin position="15"/>
        <end position="24"/>
    </location>
</feature>
<name>A0A7I9WGR7_9MYCO</name>
<organism evidence="2 3">
    <name type="scientific">Mycolicibacterium murale</name>
    <dbReference type="NCBI Taxonomy" id="182220"/>
    <lineage>
        <taxon>Bacteria</taxon>
        <taxon>Bacillati</taxon>
        <taxon>Actinomycetota</taxon>
        <taxon>Actinomycetes</taxon>
        <taxon>Mycobacteriales</taxon>
        <taxon>Mycobacteriaceae</taxon>
        <taxon>Mycolicibacterium</taxon>
    </lineage>
</organism>
<reference evidence="2 3" key="1">
    <citation type="journal article" date="2019" name="Emerg. Microbes Infect.">
        <title>Comprehensive subspecies identification of 175 nontuberculous mycobacteria species based on 7547 genomic profiles.</title>
        <authorList>
            <person name="Matsumoto Y."/>
            <person name="Kinjo T."/>
            <person name="Motooka D."/>
            <person name="Nabeya D."/>
            <person name="Jung N."/>
            <person name="Uechi K."/>
            <person name="Horii T."/>
            <person name="Iida T."/>
            <person name="Fujita J."/>
            <person name="Nakamura S."/>
        </authorList>
    </citation>
    <scope>NUCLEOTIDE SEQUENCE [LARGE SCALE GENOMIC DNA]</scope>
    <source>
        <strain evidence="2 3">JCM 13392</strain>
    </source>
</reference>
<feature type="region of interest" description="Disordered" evidence="1">
    <location>
        <begin position="1"/>
        <end position="27"/>
    </location>
</feature>
<dbReference type="AlphaFoldDB" id="A0A7I9WGR7"/>
<gene>
    <name evidence="2" type="ORF">MMUR_06360</name>
</gene>
<dbReference type="Proteomes" id="UP000465241">
    <property type="component" value="Unassembled WGS sequence"/>
</dbReference>
<dbReference type="EMBL" id="BLKT01000003">
    <property type="protein sequence ID" value="GFG56500.1"/>
    <property type="molecule type" value="Genomic_DNA"/>
</dbReference>
<keyword evidence="3" id="KW-1185">Reference proteome</keyword>